<comment type="similarity">
    <text evidence="4">Belongs to the glycosyltransferase 2 family.</text>
</comment>
<dbReference type="PANTHER" id="PTHR12726:SF0">
    <property type="entry name" value="CERAMIDE GLUCOSYLTRANSFERASE"/>
    <property type="match status" value="1"/>
</dbReference>
<evidence type="ECO:0000256" key="11">
    <source>
        <dbReference type="ARBA" id="ARBA00023034"/>
    </source>
</evidence>
<dbReference type="EMBL" id="CAJFDH010000002">
    <property type="protein sequence ID" value="CAD5212145.1"/>
    <property type="molecule type" value="Genomic_DNA"/>
</dbReference>
<dbReference type="GO" id="GO:0008120">
    <property type="term" value="F:ceramide glucosyltransferase activity"/>
    <property type="evidence" value="ECO:0007669"/>
    <property type="project" value="UniProtKB-EC"/>
</dbReference>
<dbReference type="Pfam" id="PF13506">
    <property type="entry name" value="Glyco_transf_21"/>
    <property type="match status" value="1"/>
</dbReference>
<evidence type="ECO:0000256" key="5">
    <source>
        <dbReference type="ARBA" id="ARBA00012699"/>
    </source>
</evidence>
<dbReference type="AlphaFoldDB" id="A0A811KB24"/>
<keyword evidence="10 17" id="KW-1133">Transmembrane helix</keyword>
<dbReference type="InterPro" id="IPR025993">
    <property type="entry name" value="Ceramide_glucosylTrfase"/>
</dbReference>
<evidence type="ECO:0000256" key="1">
    <source>
        <dbReference type="ARBA" id="ARBA00004653"/>
    </source>
</evidence>
<keyword evidence="9 17" id="KW-0812">Transmembrane</keyword>
<dbReference type="Proteomes" id="UP000614601">
    <property type="component" value="Unassembled WGS sequence"/>
</dbReference>
<sequence length="432" mass="49441">MTEAKLRPPLTPPLQQPSTSAEMPSDRSNPMLTVFDVFQNPANICTILAVCVLIFVSGVYLIHMIAISYAKRRLYKKVIRKADEVGVSIIKPVVGTDDNLFFNLESYFKLQYSSYELLFCFNDEADPALKVVEALRARYRDVQVRLFFGGEPVGLNPKINNMMPAYRASKYPLIIISDSNIYMRNDALADMVECLEDNVAMVTQLPYCMDRPGFAAHLEQTFFGGAHARIYMAGNALHIVCSTGMSCLMRKAVLEDCGGLQYFGAFLAEDYFFGVEFVRRGWRTVVSHLPALQNGSRTRVSSFHERMCRWVKLRIAMLPHTILLEPAQECFMCCLLGCMALFYLTNSIYCIFLYSTLHMSYWIMCDFILMNIVQNGAMPFNFLQFLVAWFYRECSTLPVFLSALANPDIRWRQGTYRLNWGGRIRAYPPLRK</sequence>
<evidence type="ECO:0000256" key="17">
    <source>
        <dbReference type="SAM" id="Phobius"/>
    </source>
</evidence>
<accession>A0A811KB24</accession>
<evidence type="ECO:0000256" key="7">
    <source>
        <dbReference type="ARBA" id="ARBA00022676"/>
    </source>
</evidence>
<name>A0A811KB24_9BILA</name>
<feature type="transmembrane region" description="Helical" evidence="17">
    <location>
        <begin position="47"/>
        <end position="70"/>
    </location>
</feature>
<feature type="transmembrane region" description="Helical" evidence="17">
    <location>
        <begin position="361"/>
        <end position="383"/>
    </location>
</feature>
<comment type="subcellular location">
    <subcellularLocation>
        <location evidence="1">Golgi apparatus membrane</location>
        <topology evidence="1">Multi-pass membrane protein</topology>
    </subcellularLocation>
</comment>
<gene>
    <name evidence="18" type="ORF">BOKJ2_LOCUS4056</name>
</gene>
<evidence type="ECO:0000256" key="8">
    <source>
        <dbReference type="ARBA" id="ARBA00022679"/>
    </source>
</evidence>
<evidence type="ECO:0000313" key="19">
    <source>
        <dbReference type="Proteomes" id="UP000614601"/>
    </source>
</evidence>
<evidence type="ECO:0000256" key="3">
    <source>
        <dbReference type="ARBA" id="ARBA00004991"/>
    </source>
</evidence>
<dbReference type="OrthoDB" id="1483400at2759"/>
<evidence type="ECO:0000256" key="10">
    <source>
        <dbReference type="ARBA" id="ARBA00022989"/>
    </source>
</evidence>
<keyword evidence="11" id="KW-0333">Golgi apparatus</keyword>
<dbReference type="Gene3D" id="3.90.550.10">
    <property type="entry name" value="Spore Coat Polysaccharide Biosynthesis Protein SpsA, Chain A"/>
    <property type="match status" value="1"/>
</dbReference>
<evidence type="ECO:0000256" key="6">
    <source>
        <dbReference type="ARBA" id="ARBA00022516"/>
    </source>
</evidence>
<organism evidence="18 19">
    <name type="scientific">Bursaphelenchus okinawaensis</name>
    <dbReference type="NCBI Taxonomy" id="465554"/>
    <lineage>
        <taxon>Eukaryota</taxon>
        <taxon>Metazoa</taxon>
        <taxon>Ecdysozoa</taxon>
        <taxon>Nematoda</taxon>
        <taxon>Chromadorea</taxon>
        <taxon>Rhabditida</taxon>
        <taxon>Tylenchina</taxon>
        <taxon>Tylenchomorpha</taxon>
        <taxon>Aphelenchoidea</taxon>
        <taxon>Aphelenchoididae</taxon>
        <taxon>Bursaphelenchus</taxon>
    </lineage>
</organism>
<evidence type="ECO:0000256" key="16">
    <source>
        <dbReference type="SAM" id="MobiDB-lite"/>
    </source>
</evidence>
<dbReference type="UniPathway" id="UPA00222"/>
<keyword evidence="7" id="KW-0328">Glycosyltransferase</keyword>
<comment type="pathway">
    <text evidence="3">Sphingolipid metabolism.</text>
</comment>
<evidence type="ECO:0000256" key="9">
    <source>
        <dbReference type="ARBA" id="ARBA00022692"/>
    </source>
</evidence>
<keyword evidence="13 17" id="KW-0472">Membrane</keyword>
<proteinExistence type="inferred from homology"/>
<keyword evidence="19" id="KW-1185">Reference proteome</keyword>
<reference evidence="18" key="1">
    <citation type="submission" date="2020-09" db="EMBL/GenBank/DDBJ databases">
        <authorList>
            <person name="Kikuchi T."/>
        </authorList>
    </citation>
    <scope>NUCLEOTIDE SEQUENCE</scope>
    <source>
        <strain evidence="18">SH1</strain>
    </source>
</reference>
<dbReference type="PANTHER" id="PTHR12726">
    <property type="entry name" value="CERAMIDE GLUCOSYLTRANSFERASE"/>
    <property type="match status" value="1"/>
</dbReference>
<evidence type="ECO:0000256" key="14">
    <source>
        <dbReference type="ARBA" id="ARBA00047869"/>
    </source>
</evidence>
<comment type="pathway">
    <text evidence="2">Lipid metabolism; sphingolipid metabolism.</text>
</comment>
<keyword evidence="6" id="KW-0444">Lipid biosynthesis</keyword>
<dbReference type="EC" id="2.4.1.80" evidence="5"/>
<evidence type="ECO:0000256" key="4">
    <source>
        <dbReference type="ARBA" id="ARBA00006739"/>
    </source>
</evidence>
<dbReference type="Proteomes" id="UP000783686">
    <property type="component" value="Unassembled WGS sequence"/>
</dbReference>
<feature type="region of interest" description="Disordered" evidence="16">
    <location>
        <begin position="1"/>
        <end position="26"/>
    </location>
</feature>
<comment type="catalytic activity">
    <reaction evidence="15">
        <text>N-(9Z-octadecenoyl)-sphing-4-enine + UDP-alpha-D-xylose = beta-D-xylosyl-(1&lt;-&gt;1')-N-(9Z-octadecenoyl)-sphing-4-enine + UDP + H(+)</text>
        <dbReference type="Rhea" id="RHEA:70247"/>
        <dbReference type="ChEBI" id="CHEBI:15378"/>
        <dbReference type="ChEBI" id="CHEBI:57632"/>
        <dbReference type="ChEBI" id="CHEBI:58223"/>
        <dbReference type="ChEBI" id="CHEBI:77996"/>
        <dbReference type="ChEBI" id="CHEBI:189081"/>
    </reaction>
    <physiologicalReaction direction="left-to-right" evidence="15">
        <dbReference type="Rhea" id="RHEA:70248"/>
    </physiologicalReaction>
</comment>
<feature type="transmembrane region" description="Helical" evidence="17">
    <location>
        <begin position="330"/>
        <end position="355"/>
    </location>
</feature>
<comment type="caution">
    <text evidence="18">The sequence shown here is derived from an EMBL/GenBank/DDBJ whole genome shotgun (WGS) entry which is preliminary data.</text>
</comment>
<dbReference type="EMBL" id="CAJFCW020000002">
    <property type="protein sequence ID" value="CAG9095155.1"/>
    <property type="molecule type" value="Genomic_DNA"/>
</dbReference>
<dbReference type="CDD" id="cd02520">
    <property type="entry name" value="Glucosylceramide_synthase"/>
    <property type="match status" value="1"/>
</dbReference>
<dbReference type="GO" id="GO:0006679">
    <property type="term" value="P:glucosylceramide biosynthetic process"/>
    <property type="evidence" value="ECO:0007669"/>
    <property type="project" value="TreeGrafter"/>
</dbReference>
<dbReference type="GO" id="GO:0000139">
    <property type="term" value="C:Golgi membrane"/>
    <property type="evidence" value="ECO:0007669"/>
    <property type="project" value="UniProtKB-SubCell"/>
</dbReference>
<dbReference type="InterPro" id="IPR029044">
    <property type="entry name" value="Nucleotide-diphossugar_trans"/>
</dbReference>
<evidence type="ECO:0000256" key="12">
    <source>
        <dbReference type="ARBA" id="ARBA00023098"/>
    </source>
</evidence>
<keyword evidence="12" id="KW-0443">Lipid metabolism</keyword>
<evidence type="ECO:0000256" key="13">
    <source>
        <dbReference type="ARBA" id="ARBA00023136"/>
    </source>
</evidence>
<comment type="catalytic activity">
    <reaction evidence="14">
        <text>UDP-alpha-D-xylose + an N-acylsphing-4-enine = a beta-D-xylosyl-(1&lt;-&gt;1')-N-acylsphing-4-enine + UDP + H(+)</text>
        <dbReference type="Rhea" id="RHEA:70243"/>
        <dbReference type="ChEBI" id="CHEBI:15378"/>
        <dbReference type="ChEBI" id="CHEBI:52639"/>
        <dbReference type="ChEBI" id="CHEBI:57632"/>
        <dbReference type="ChEBI" id="CHEBI:58223"/>
        <dbReference type="ChEBI" id="CHEBI:189068"/>
    </reaction>
    <physiologicalReaction direction="left-to-right" evidence="14">
        <dbReference type="Rhea" id="RHEA:70244"/>
    </physiologicalReaction>
</comment>
<evidence type="ECO:0000256" key="15">
    <source>
        <dbReference type="ARBA" id="ARBA00048104"/>
    </source>
</evidence>
<protein>
    <recommendedName>
        <fullName evidence="5">ceramide glucosyltransferase</fullName>
        <ecNumber evidence="5">2.4.1.80</ecNumber>
    </recommendedName>
</protein>
<evidence type="ECO:0000256" key="2">
    <source>
        <dbReference type="ARBA" id="ARBA00004760"/>
    </source>
</evidence>
<dbReference type="FunFam" id="3.90.550.10:FF:000041">
    <property type="entry name" value="UDP-glucose ceramide glucosyltransferase"/>
    <property type="match status" value="1"/>
</dbReference>
<evidence type="ECO:0000313" key="18">
    <source>
        <dbReference type="EMBL" id="CAD5212145.1"/>
    </source>
</evidence>
<dbReference type="SUPFAM" id="SSF53448">
    <property type="entry name" value="Nucleotide-diphospho-sugar transferases"/>
    <property type="match status" value="1"/>
</dbReference>
<keyword evidence="8" id="KW-0808">Transferase</keyword>